<dbReference type="Gene3D" id="3.20.20.80">
    <property type="entry name" value="Glycosidases"/>
    <property type="match status" value="1"/>
</dbReference>
<accession>A0A934RCD2</accession>
<feature type="signal peptide" evidence="1">
    <location>
        <begin position="1"/>
        <end position="20"/>
    </location>
</feature>
<evidence type="ECO:0000313" key="4">
    <source>
        <dbReference type="Proteomes" id="UP000658278"/>
    </source>
</evidence>
<evidence type="ECO:0000259" key="2">
    <source>
        <dbReference type="Pfam" id="PF18989"/>
    </source>
</evidence>
<evidence type="ECO:0000256" key="1">
    <source>
        <dbReference type="SAM" id="SignalP"/>
    </source>
</evidence>
<dbReference type="InterPro" id="IPR043780">
    <property type="entry name" value="DUF5722"/>
</dbReference>
<keyword evidence="4" id="KW-1185">Reference proteome</keyword>
<feature type="domain" description="DUF5722" evidence="2">
    <location>
        <begin position="291"/>
        <end position="686"/>
    </location>
</feature>
<dbReference type="EMBL" id="JAENII010000005">
    <property type="protein sequence ID" value="MBK1827007.1"/>
    <property type="molecule type" value="Genomic_DNA"/>
</dbReference>
<proteinExistence type="predicted"/>
<dbReference type="SUPFAM" id="SSF51445">
    <property type="entry name" value="(Trans)glycosidases"/>
    <property type="match status" value="1"/>
</dbReference>
<comment type="caution">
    <text evidence="3">The sequence shown here is derived from an EMBL/GenBank/DDBJ whole genome shotgun (WGS) entry which is preliminary data.</text>
</comment>
<gene>
    <name evidence="3" type="ORF">JIN81_08250</name>
</gene>
<dbReference type="AlphaFoldDB" id="A0A934RCD2"/>
<organism evidence="3 4">
    <name type="scientific">Haloferula rosea</name>
    <dbReference type="NCBI Taxonomy" id="490093"/>
    <lineage>
        <taxon>Bacteria</taxon>
        <taxon>Pseudomonadati</taxon>
        <taxon>Verrucomicrobiota</taxon>
        <taxon>Verrucomicrobiia</taxon>
        <taxon>Verrucomicrobiales</taxon>
        <taxon>Verrucomicrobiaceae</taxon>
        <taxon>Haloferula</taxon>
    </lineage>
</organism>
<name>A0A934RCD2_9BACT</name>
<evidence type="ECO:0000313" key="3">
    <source>
        <dbReference type="EMBL" id="MBK1827007.1"/>
    </source>
</evidence>
<sequence length="694" mass="77798">MSISRLLVVLSAALTLGATAAPAGAPLDVRSAVEGTKQFKITEAGMIEITGPHSIIVTPSQAAKGQNLVLSMDYFCVGGMPTYAVLPGPPFEPRTARYLPELTHSEAWTPYVARLSQPGKPLPAGWNALRLDLPLPAGRVLQLRNMQIRAERPGDFKAKSSRPSASSEQALRDYLNLDFPATIESVELTESSVIVRGSAPAGEGELMLADIPMDLLIEDPACFETLVAIQTADDGRFETELPRKRKRSNRDYDRLTSRWQLVRKNGELITPVSHARYAEKVACIRPGLAAEKPRHKKGLGGWSHGRLPNELEELDISAVTVNILAHTVLSPTAGPNTRPFQWQGRTYHANEQVLQRYDRTLIEAAKHKAVVSGVLLVSNPARGGNAVVRKLGHPDAVKEGTYAHPDVVSEEGIGIYGAIIHLMTERWTRPDGKYGRLHHWIIHNEVDAAWTWTNVGEKPALVFMDLHQRSMRLVDLISRQYDPHSRPFISLTHHWAKAGTPRFYGSKQMLDLLATYCRVEGDFPWALAYHPYPQSLRVPTTWKDHQATFEFETDKVTPHNLEVLDAYMKLPRFLYQGQIRPIHLTENGFNSPTYSAKDLTEQAAGMAYAWKKMAKIDSIEVWHYHNWIDNRHEGGLRIGLRKFPDFKDDPYGKKPIWHLYKAFATPREDEVAAPYLKTIGIESWDAAHHTGPIR</sequence>
<dbReference type="Proteomes" id="UP000658278">
    <property type="component" value="Unassembled WGS sequence"/>
</dbReference>
<dbReference type="RefSeq" id="WP_200278456.1">
    <property type="nucleotide sequence ID" value="NZ_JAENII010000005.1"/>
</dbReference>
<reference evidence="3" key="1">
    <citation type="submission" date="2021-01" db="EMBL/GenBank/DDBJ databases">
        <title>Modified the classification status of verrucomicrobia.</title>
        <authorList>
            <person name="Feng X."/>
        </authorList>
    </citation>
    <scope>NUCLEOTIDE SEQUENCE</scope>
    <source>
        <strain evidence="3">KCTC 22201</strain>
    </source>
</reference>
<protein>
    <recommendedName>
        <fullName evidence="2">DUF5722 domain-containing protein</fullName>
    </recommendedName>
</protein>
<keyword evidence="1" id="KW-0732">Signal</keyword>
<dbReference type="Pfam" id="PF18989">
    <property type="entry name" value="DUF5722"/>
    <property type="match status" value="1"/>
</dbReference>
<dbReference type="InterPro" id="IPR017853">
    <property type="entry name" value="GH"/>
</dbReference>
<feature type="chain" id="PRO_5037803071" description="DUF5722 domain-containing protein" evidence="1">
    <location>
        <begin position="21"/>
        <end position="694"/>
    </location>
</feature>